<name>A0AAW4LCZ5_9BACT</name>
<comment type="caution">
    <text evidence="3">The sequence shown here is derived from an EMBL/GenBank/DDBJ whole genome shotgun (WGS) entry which is preliminary data.</text>
</comment>
<dbReference type="SUPFAM" id="SSF53756">
    <property type="entry name" value="UDP-Glycosyltransferase/glycogen phosphorylase"/>
    <property type="match status" value="1"/>
</dbReference>
<evidence type="ECO:0000313" key="4">
    <source>
        <dbReference type="Proteomes" id="UP000811899"/>
    </source>
</evidence>
<organism evidence="3 4">
    <name type="scientific">Geoanaerobacter pelophilus</name>
    <dbReference type="NCBI Taxonomy" id="60036"/>
    <lineage>
        <taxon>Bacteria</taxon>
        <taxon>Pseudomonadati</taxon>
        <taxon>Thermodesulfobacteriota</taxon>
        <taxon>Desulfuromonadia</taxon>
        <taxon>Geobacterales</taxon>
        <taxon>Geobacteraceae</taxon>
        <taxon>Geoanaerobacter</taxon>
    </lineage>
</organism>
<dbReference type="GO" id="GO:0016757">
    <property type="term" value="F:glycosyltransferase activity"/>
    <property type="evidence" value="ECO:0007669"/>
    <property type="project" value="InterPro"/>
</dbReference>
<feature type="domain" description="Glycosyl transferase family 1" evidence="2">
    <location>
        <begin position="620"/>
        <end position="715"/>
    </location>
</feature>
<dbReference type="PANTHER" id="PTHR40743">
    <property type="entry name" value="NUCLEOTIDE-DIPHOSPHO-SUGAR TRANSFERASE CONTAINING PROTEIN"/>
    <property type="match status" value="1"/>
</dbReference>
<keyword evidence="1" id="KW-0175">Coiled coil</keyword>
<evidence type="ECO:0000259" key="2">
    <source>
        <dbReference type="Pfam" id="PF00534"/>
    </source>
</evidence>
<dbReference type="Gene3D" id="3.40.50.2000">
    <property type="entry name" value="Glycogen Phosphorylase B"/>
    <property type="match status" value="2"/>
</dbReference>
<feature type="coiled-coil region" evidence="1">
    <location>
        <begin position="252"/>
        <end position="279"/>
    </location>
</feature>
<accession>A0AAW4LCZ5</accession>
<evidence type="ECO:0000313" key="3">
    <source>
        <dbReference type="EMBL" id="MBT0666291.1"/>
    </source>
</evidence>
<sequence>MTPMKRQIHLIVQYYRAATPERQGEIDTCLRENLQNPLIDAVHLLTEELFDLTAFSNTEKIKQTVISERLTFERAFKYANTWPEPVIWMLSNADIYFDDTLRFLVKVDFSNQIFALTRHNIMPDGSLEFMPPEYAHGSQDVWIFTAPVPVEKMFTSFYLGIPGCDHRIAYEFVNFGFVVLNPSLMLVARHLDNLNPVDIHTRTNQYVSLMNEEAYSSGRAVCPPYQYFLYPGEELMLSHETFVRIVGLSEAKRQLEWDKEALDSKKRHLETEKTQLIRETYELRRIIKSKDEQIYALQNSLSWRVTAPLRRLGHTFSVSATPTPLHHENAANTMTLDEMAKLVSQQPATKPTILLLDFNLGGGSGLYSRNMIAHMEQQGHKVVLLEYRYGVKDYHVECHTGQEIEDVLFPPDLAGFFPDLLEKLKIDYVIACQLVSWPDTEAVLNTIRESRTPYIALVHDYFMVCPNWTLFDYQENYCAVPDDPAVCATCLEKLRRLDVPLEHHTGTKRIEPWRSAAGAFLSRAEKVICFSEASMKIMKRAYPELENMLVNEHSIPEQHLFTWQQRSLPEDGLLTIAAIGSIGVPKGSKLIEQLLNDNRLSGLNFRLVVIGVILPPPSASDRLVIHGSYSRKDLGTLMEQYKVSVVIISSVCPETFCYSASEALLLGYPVIACNLGAPADRVRNCDAGWVADAPYIDGLVSVISQILAHPHAVEKKSLNTKKYTPVSVERHLAVISGCLQGNY</sequence>
<dbReference type="PANTHER" id="PTHR40743:SF1">
    <property type="entry name" value="POSSIBLE GLYCOSYLTRANSFERASE"/>
    <property type="match status" value="1"/>
</dbReference>
<reference evidence="3 4" key="1">
    <citation type="submission" date="2021-05" db="EMBL/GenBank/DDBJ databases">
        <title>The draft genome of Geobacter pelophilus DSM 12255.</title>
        <authorList>
            <person name="Xu Z."/>
            <person name="Masuda Y."/>
            <person name="Itoh H."/>
            <person name="Senoo K."/>
        </authorList>
    </citation>
    <scope>NUCLEOTIDE SEQUENCE [LARGE SCALE GENOMIC DNA]</scope>
    <source>
        <strain evidence="3 4">DSM 12255</strain>
    </source>
</reference>
<dbReference type="Proteomes" id="UP000811899">
    <property type="component" value="Unassembled WGS sequence"/>
</dbReference>
<dbReference type="InterPro" id="IPR001296">
    <property type="entry name" value="Glyco_trans_1"/>
</dbReference>
<dbReference type="RefSeq" id="WP_214173065.1">
    <property type="nucleotide sequence ID" value="NZ_JAHCVJ010000010.1"/>
</dbReference>
<keyword evidence="4" id="KW-1185">Reference proteome</keyword>
<dbReference type="CDD" id="cd03801">
    <property type="entry name" value="GT4_PimA-like"/>
    <property type="match status" value="1"/>
</dbReference>
<dbReference type="Pfam" id="PF00534">
    <property type="entry name" value="Glycos_transf_1"/>
    <property type="match status" value="1"/>
</dbReference>
<protein>
    <submittedName>
        <fullName evidence="3">Glycosyltransferase family 4 protein</fullName>
    </submittedName>
</protein>
<evidence type="ECO:0000256" key="1">
    <source>
        <dbReference type="SAM" id="Coils"/>
    </source>
</evidence>
<dbReference type="EMBL" id="JAHCVJ010000010">
    <property type="protein sequence ID" value="MBT0666291.1"/>
    <property type="molecule type" value="Genomic_DNA"/>
</dbReference>
<dbReference type="AlphaFoldDB" id="A0AAW4LCZ5"/>
<gene>
    <name evidence="3" type="ORF">KI809_18425</name>
</gene>
<proteinExistence type="predicted"/>